<feature type="compositionally biased region" description="Basic and acidic residues" evidence="1">
    <location>
        <begin position="576"/>
        <end position="589"/>
    </location>
</feature>
<feature type="compositionally biased region" description="Basic and acidic residues" evidence="1">
    <location>
        <begin position="205"/>
        <end position="217"/>
    </location>
</feature>
<feature type="compositionally biased region" description="Basic and acidic residues" evidence="1">
    <location>
        <begin position="333"/>
        <end position="346"/>
    </location>
</feature>
<feature type="compositionally biased region" description="Low complexity" evidence="1">
    <location>
        <begin position="476"/>
        <end position="485"/>
    </location>
</feature>
<feature type="compositionally biased region" description="Polar residues" evidence="1">
    <location>
        <begin position="433"/>
        <end position="459"/>
    </location>
</feature>
<feature type="compositionally biased region" description="Acidic residues" evidence="1">
    <location>
        <begin position="461"/>
        <end position="472"/>
    </location>
</feature>
<feature type="compositionally biased region" description="Low complexity" evidence="1">
    <location>
        <begin position="593"/>
        <end position="607"/>
    </location>
</feature>
<feature type="compositionally biased region" description="Basic and acidic residues" evidence="1">
    <location>
        <begin position="257"/>
        <end position="268"/>
    </location>
</feature>
<feature type="compositionally biased region" description="Polar residues" evidence="1">
    <location>
        <begin position="374"/>
        <end position="389"/>
    </location>
</feature>
<dbReference type="Proteomes" id="UP001153618">
    <property type="component" value="Unassembled WGS sequence"/>
</dbReference>
<feature type="compositionally biased region" description="Acidic residues" evidence="1">
    <location>
        <begin position="415"/>
        <end position="429"/>
    </location>
</feature>
<evidence type="ECO:0000313" key="2">
    <source>
        <dbReference type="EMBL" id="CAG7972692.1"/>
    </source>
</evidence>
<name>A0A9W4HD21_PENOL</name>
<feature type="compositionally biased region" description="Basic and acidic residues" evidence="1">
    <location>
        <begin position="401"/>
        <end position="411"/>
    </location>
</feature>
<feature type="compositionally biased region" description="Polar residues" evidence="1">
    <location>
        <begin position="320"/>
        <end position="331"/>
    </location>
</feature>
<feature type="compositionally biased region" description="Basic and acidic residues" evidence="1">
    <location>
        <begin position="116"/>
        <end position="129"/>
    </location>
</feature>
<evidence type="ECO:0000313" key="3">
    <source>
        <dbReference type="Proteomes" id="UP001153618"/>
    </source>
</evidence>
<protein>
    <submittedName>
        <fullName evidence="2">Uncharacterized protein</fullName>
    </submittedName>
</protein>
<feature type="compositionally biased region" description="Basic and acidic residues" evidence="1">
    <location>
        <begin position="139"/>
        <end position="151"/>
    </location>
</feature>
<feature type="compositionally biased region" description="Basic and acidic residues" evidence="1">
    <location>
        <begin position="166"/>
        <end position="175"/>
    </location>
</feature>
<feature type="compositionally biased region" description="Basic and acidic residues" evidence="1">
    <location>
        <begin position="75"/>
        <end position="100"/>
    </location>
</feature>
<evidence type="ECO:0000256" key="1">
    <source>
        <dbReference type="SAM" id="MobiDB-lite"/>
    </source>
</evidence>
<dbReference type="EMBL" id="CAJVOS010000009">
    <property type="protein sequence ID" value="CAG7972692.1"/>
    <property type="molecule type" value="Genomic_DNA"/>
</dbReference>
<feature type="region of interest" description="Disordered" evidence="1">
    <location>
        <begin position="1"/>
        <end position="614"/>
    </location>
</feature>
<keyword evidence="3" id="KW-1185">Reference proteome</keyword>
<organism evidence="2 3">
    <name type="scientific">Penicillium olsonii</name>
    <dbReference type="NCBI Taxonomy" id="99116"/>
    <lineage>
        <taxon>Eukaryota</taxon>
        <taxon>Fungi</taxon>
        <taxon>Dikarya</taxon>
        <taxon>Ascomycota</taxon>
        <taxon>Pezizomycotina</taxon>
        <taxon>Eurotiomycetes</taxon>
        <taxon>Eurotiomycetidae</taxon>
        <taxon>Eurotiales</taxon>
        <taxon>Aspergillaceae</taxon>
        <taxon>Penicillium</taxon>
    </lineage>
</organism>
<reference evidence="2" key="1">
    <citation type="submission" date="2021-07" db="EMBL/GenBank/DDBJ databases">
        <authorList>
            <person name="Branca A.L. A."/>
        </authorList>
    </citation>
    <scope>NUCLEOTIDE SEQUENCE</scope>
</reference>
<accession>A0A9W4HD21</accession>
<gene>
    <name evidence="2" type="ORF">POLS_LOCUS1069</name>
</gene>
<sequence>MKEQQQARNPDNHFRTPRRPRTHVPTTGRFRNRSPESASASSRNRTSLPRAQSTLTQIDFVTQSTAPEVEQLDYINERTREPDQPAETSRTDDGSDKDSDYLPAPPVRSARTTKIKPNEQAHGLTERPVKRMSAGLVGDADRGHRPRKSETPRPSGRSKGNRKHLEKSTGKRDKTLTQMDFVRRYITIADDDDGVDMGYIQPTSHKNDIGSEQKKPLPETQEPQNVKRTTPAKRSRRIFEEELDLSTGDPIPQSHATQDREPAAENKGPKMPAQTEPVTPQKSRRREIPSSQTPESPGLTIITSSQFRSATRSPFKRTLPNPSNDHTQGVKQESPEERRVVDDSQSRGHSPSLWRTETESQNKPESLNMPPPNNSEHFSSSQPPRQFDSQELPFGEEDISRDERTKRERTVIYETDADSDYDETEETEETADRSSMTPKPTNADHTVRQASSQVVQNGPESPDDDSPDDDSPDLPLPDADAPSSLNWDDAPPSEPPMSDASVCYQRMHAATQFPHEPIPTLNTQKMAELFPSEGNTQISKPGSLPTRGHIPGPFSQTQSQSQGDKDPTEMVPESSPVRENDDNEADHATFQRPQAPQSVVQVESSQAVDRDGQWQGNVLSRSQILTSSVMESVPMPNFWMGSQDSVGEPYS</sequence>
<dbReference type="OrthoDB" id="73788at2759"/>
<proteinExistence type="predicted"/>
<feature type="compositionally biased region" description="Polar residues" evidence="1">
    <location>
        <begin position="289"/>
        <end position="312"/>
    </location>
</feature>
<feature type="compositionally biased region" description="Polar residues" evidence="1">
    <location>
        <begin position="35"/>
        <end position="66"/>
    </location>
</feature>
<dbReference type="AlphaFoldDB" id="A0A9W4HD21"/>
<feature type="compositionally biased region" description="Basic and acidic residues" evidence="1">
    <location>
        <begin position="1"/>
        <end position="14"/>
    </location>
</feature>
<comment type="caution">
    <text evidence="2">The sequence shown here is derived from an EMBL/GenBank/DDBJ whole genome shotgun (WGS) entry which is preliminary data.</text>
</comment>